<evidence type="ECO:0000256" key="7">
    <source>
        <dbReference type="SAM" id="Phobius"/>
    </source>
</evidence>
<dbReference type="SUPFAM" id="SSF47473">
    <property type="entry name" value="EF-hand"/>
    <property type="match status" value="1"/>
</dbReference>
<evidence type="ECO:0000256" key="5">
    <source>
        <dbReference type="ARBA" id="ARBA00023136"/>
    </source>
</evidence>
<dbReference type="InterPro" id="IPR005821">
    <property type="entry name" value="Ion_trans_dom"/>
</dbReference>
<dbReference type="PANTHER" id="PTHR10037">
    <property type="entry name" value="VOLTAGE-GATED CATION CHANNEL CALCIUM AND SODIUM"/>
    <property type="match status" value="1"/>
</dbReference>
<evidence type="ECO:0000256" key="4">
    <source>
        <dbReference type="ARBA" id="ARBA00022989"/>
    </source>
</evidence>
<dbReference type="PROSITE" id="PS50222">
    <property type="entry name" value="EF_HAND_2"/>
    <property type="match status" value="2"/>
</dbReference>
<comment type="subcellular location">
    <subcellularLocation>
        <location evidence="1">Membrane</location>
        <topology evidence="1">Multi-pass membrane protein</topology>
    </subcellularLocation>
</comment>
<evidence type="ECO:0000259" key="8">
    <source>
        <dbReference type="PROSITE" id="PS50222"/>
    </source>
</evidence>
<keyword evidence="4 7" id="KW-1133">Transmembrane helix</keyword>
<comment type="caution">
    <text evidence="9">The sequence shown here is derived from an EMBL/GenBank/DDBJ whole genome shotgun (WGS) entry which is preliminary data.</text>
</comment>
<keyword evidence="5 7" id="KW-0472">Membrane</keyword>
<evidence type="ECO:0000256" key="2">
    <source>
        <dbReference type="ARBA" id="ARBA00022692"/>
    </source>
</evidence>
<dbReference type="Proteomes" id="UP001642484">
    <property type="component" value="Unassembled WGS sequence"/>
</dbReference>
<keyword evidence="10" id="KW-1185">Reference proteome</keyword>
<dbReference type="PANTHER" id="PTHR10037:SF62">
    <property type="entry name" value="SODIUM CHANNEL PROTEIN 60E"/>
    <property type="match status" value="1"/>
</dbReference>
<evidence type="ECO:0000256" key="1">
    <source>
        <dbReference type="ARBA" id="ARBA00004141"/>
    </source>
</evidence>
<organism evidence="9 10">
    <name type="scientific">Durusdinium trenchii</name>
    <dbReference type="NCBI Taxonomy" id="1381693"/>
    <lineage>
        <taxon>Eukaryota</taxon>
        <taxon>Sar</taxon>
        <taxon>Alveolata</taxon>
        <taxon>Dinophyceae</taxon>
        <taxon>Suessiales</taxon>
        <taxon>Symbiodiniaceae</taxon>
        <taxon>Durusdinium</taxon>
    </lineage>
</organism>
<dbReference type="InterPro" id="IPR002048">
    <property type="entry name" value="EF_hand_dom"/>
</dbReference>
<feature type="transmembrane region" description="Helical" evidence="7">
    <location>
        <begin position="107"/>
        <end position="126"/>
    </location>
</feature>
<dbReference type="Gene3D" id="1.10.287.70">
    <property type="match status" value="1"/>
</dbReference>
<feature type="transmembrane region" description="Helical" evidence="7">
    <location>
        <begin position="208"/>
        <end position="228"/>
    </location>
</feature>
<dbReference type="SUPFAM" id="SSF81324">
    <property type="entry name" value="Voltage-gated potassium channels"/>
    <property type="match status" value="1"/>
</dbReference>
<keyword evidence="2 7" id="KW-0812">Transmembrane</keyword>
<dbReference type="EMBL" id="CAXAMN010002947">
    <property type="protein sequence ID" value="CAK9002189.1"/>
    <property type="molecule type" value="Genomic_DNA"/>
</dbReference>
<dbReference type="Gene3D" id="1.20.120.350">
    <property type="entry name" value="Voltage-gated potassium channels. Chain C"/>
    <property type="match status" value="1"/>
</dbReference>
<dbReference type="PROSITE" id="PS00018">
    <property type="entry name" value="EF_HAND_1"/>
    <property type="match status" value="1"/>
</dbReference>
<dbReference type="Pfam" id="PF00520">
    <property type="entry name" value="Ion_trans"/>
    <property type="match status" value="1"/>
</dbReference>
<reference evidence="9 10" key="1">
    <citation type="submission" date="2024-02" db="EMBL/GenBank/DDBJ databases">
        <authorList>
            <person name="Chen Y."/>
            <person name="Shah S."/>
            <person name="Dougan E. K."/>
            <person name="Thang M."/>
            <person name="Chan C."/>
        </authorList>
    </citation>
    <scope>NUCLEOTIDE SEQUENCE [LARGE SCALE GENOMIC DNA]</scope>
</reference>
<evidence type="ECO:0000313" key="9">
    <source>
        <dbReference type="EMBL" id="CAK9002189.1"/>
    </source>
</evidence>
<feature type="region of interest" description="Disordered" evidence="6">
    <location>
        <begin position="13"/>
        <end position="36"/>
    </location>
</feature>
<feature type="domain" description="EF-hand" evidence="8">
    <location>
        <begin position="337"/>
        <end position="372"/>
    </location>
</feature>
<keyword evidence="3" id="KW-0106">Calcium</keyword>
<dbReference type="InterPro" id="IPR027359">
    <property type="entry name" value="Volt_channel_dom_sf"/>
</dbReference>
<feature type="transmembrane region" description="Helical" evidence="7">
    <location>
        <begin position="68"/>
        <end position="87"/>
    </location>
</feature>
<gene>
    <name evidence="9" type="ORF">CCMP2556_LOCUS6747</name>
</gene>
<evidence type="ECO:0000256" key="3">
    <source>
        <dbReference type="ARBA" id="ARBA00022837"/>
    </source>
</evidence>
<accession>A0ABP0ILH7</accession>
<dbReference type="InterPro" id="IPR011992">
    <property type="entry name" value="EF-hand-dom_pair"/>
</dbReference>
<dbReference type="Pfam" id="PF13202">
    <property type="entry name" value="EF-hand_5"/>
    <property type="match status" value="1"/>
</dbReference>
<protein>
    <recommendedName>
        <fullName evidence="8">EF-hand domain-containing protein</fullName>
    </recommendedName>
</protein>
<dbReference type="InterPro" id="IPR043203">
    <property type="entry name" value="VGCC_Ca_Na"/>
</dbReference>
<feature type="transmembrane region" description="Helical" evidence="7">
    <location>
        <begin position="290"/>
        <end position="313"/>
    </location>
</feature>
<name>A0ABP0ILH7_9DINO</name>
<dbReference type="Gene3D" id="1.10.238.10">
    <property type="entry name" value="EF-hand"/>
    <property type="match status" value="1"/>
</dbReference>
<dbReference type="InterPro" id="IPR018247">
    <property type="entry name" value="EF_Hand_1_Ca_BS"/>
</dbReference>
<sequence>MSASASSWMRFWEGGGDNSNGSKNGRKSPAGPKATIHSDFIRSTPHQNSSLALEASLRNSIRRRAKRIVTNPYITQFMAFVVLFDAYCNWSDIDARAQEERPPEILQIGSVVCLSLYTIEVILLTVGQGRSVLKDSMFILDLCVIVCGFLEMILDSVASDLAARVSILSILRLLRLGRVVRLVRLFGKIRALRELQKLVTMISTCLKALAWSFVFCFIVMTIWAMLLVELVHPLIQELNANTSVFADCNQCLRATSSVMHANLLLFKTVIAGDSWGKIAVPVIEAHPATAIIFVGSLLTIVFGVLNLIVAVVVDTFADARDRDVLNLAEEMEQDLAHDKTYLERMFKRIDLKDAGKLSLDQLVQGARNDAEFQSRLRVMDIDEMDLVQLFEMIDTDGSGFIEPNEFIRPLSRWVHDSKTAPRFIKYNMMRAMAQQEEIKEEQSELRRCIEKNFIELARRIDKLHPTNSSNFADKGSGKFDSLSVLSDEEVEPVRSSQKVTLQKLADSEADLEDAVKRLEDLVLHATVSALKDPTDLLEGGHWEKTVKFATEHLPEGIIRQVLMDFEHSKPPQELEAREAFCAVSNFPSGPSGLPFQNAKTAKALNRQNMPEHIT</sequence>
<dbReference type="CDD" id="cd00051">
    <property type="entry name" value="EFh"/>
    <property type="match status" value="1"/>
</dbReference>
<proteinExistence type="predicted"/>
<feature type="domain" description="EF-hand" evidence="8">
    <location>
        <begin position="381"/>
        <end position="416"/>
    </location>
</feature>
<evidence type="ECO:0000256" key="6">
    <source>
        <dbReference type="SAM" id="MobiDB-lite"/>
    </source>
</evidence>
<evidence type="ECO:0000313" key="10">
    <source>
        <dbReference type="Proteomes" id="UP001642484"/>
    </source>
</evidence>